<evidence type="ECO:0000313" key="7">
    <source>
        <dbReference type="Proteomes" id="UP001596405"/>
    </source>
</evidence>
<dbReference type="EMBL" id="JBHSYQ010000006">
    <property type="protein sequence ID" value="MFC6998567.1"/>
    <property type="molecule type" value="Genomic_DNA"/>
</dbReference>
<dbReference type="RefSeq" id="WP_066617218.1">
    <property type="nucleotide sequence ID" value="NZ_JBHSYQ010000006.1"/>
</dbReference>
<dbReference type="EC" id="1.5.1.-" evidence="6"/>
<evidence type="ECO:0000256" key="1">
    <source>
        <dbReference type="ARBA" id="ARBA00001917"/>
    </source>
</evidence>
<keyword evidence="7" id="KW-1185">Reference proteome</keyword>
<evidence type="ECO:0000259" key="5">
    <source>
        <dbReference type="Pfam" id="PF01613"/>
    </source>
</evidence>
<comment type="cofactor">
    <cofactor evidence="1">
        <name>FMN</name>
        <dbReference type="ChEBI" id="CHEBI:58210"/>
    </cofactor>
</comment>
<dbReference type="SUPFAM" id="SSF50475">
    <property type="entry name" value="FMN-binding split barrel"/>
    <property type="match status" value="1"/>
</dbReference>
<protein>
    <submittedName>
        <fullName evidence="6">Flavin reductase family protein</fullName>
        <ecNumber evidence="6">1.5.1.-</ecNumber>
    </submittedName>
</protein>
<name>A0ABW2DL26_9BACT</name>
<feature type="domain" description="Flavin reductase like" evidence="5">
    <location>
        <begin position="33"/>
        <end position="165"/>
    </location>
</feature>
<dbReference type="GO" id="GO:0016491">
    <property type="term" value="F:oxidoreductase activity"/>
    <property type="evidence" value="ECO:0007669"/>
    <property type="project" value="UniProtKB-KW"/>
</dbReference>
<organism evidence="6 7">
    <name type="scientific">Rufibacter roseus</name>
    <dbReference type="NCBI Taxonomy" id="1567108"/>
    <lineage>
        <taxon>Bacteria</taxon>
        <taxon>Pseudomonadati</taxon>
        <taxon>Bacteroidota</taxon>
        <taxon>Cytophagia</taxon>
        <taxon>Cytophagales</taxon>
        <taxon>Hymenobacteraceae</taxon>
        <taxon>Rufibacter</taxon>
    </lineage>
</organism>
<evidence type="ECO:0000313" key="6">
    <source>
        <dbReference type="EMBL" id="MFC6998567.1"/>
    </source>
</evidence>
<reference evidence="7" key="1">
    <citation type="journal article" date="2019" name="Int. J. Syst. Evol. Microbiol.">
        <title>The Global Catalogue of Microorganisms (GCM) 10K type strain sequencing project: providing services to taxonomists for standard genome sequencing and annotation.</title>
        <authorList>
            <consortium name="The Broad Institute Genomics Platform"/>
            <consortium name="The Broad Institute Genome Sequencing Center for Infectious Disease"/>
            <person name="Wu L."/>
            <person name="Ma J."/>
        </authorList>
    </citation>
    <scope>NUCLEOTIDE SEQUENCE [LARGE SCALE GENOMIC DNA]</scope>
    <source>
        <strain evidence="7">CGMCC 4.7393</strain>
    </source>
</reference>
<dbReference type="Pfam" id="PF01613">
    <property type="entry name" value="Flavin_Reduct"/>
    <property type="match status" value="1"/>
</dbReference>
<dbReference type="PANTHER" id="PTHR33798:SF5">
    <property type="entry name" value="FLAVIN REDUCTASE LIKE DOMAIN-CONTAINING PROTEIN"/>
    <property type="match status" value="1"/>
</dbReference>
<dbReference type="Gene3D" id="2.30.110.10">
    <property type="entry name" value="Electron Transport, Fmn-binding Protein, Chain A"/>
    <property type="match status" value="1"/>
</dbReference>
<dbReference type="Proteomes" id="UP001596405">
    <property type="component" value="Unassembled WGS sequence"/>
</dbReference>
<gene>
    <name evidence="6" type="ORF">ACFQHR_13090</name>
</gene>
<dbReference type="InterPro" id="IPR002563">
    <property type="entry name" value="Flavin_Rdtase-like_dom"/>
</dbReference>
<evidence type="ECO:0000256" key="4">
    <source>
        <dbReference type="ARBA" id="ARBA00038054"/>
    </source>
</evidence>
<dbReference type="PANTHER" id="PTHR33798">
    <property type="entry name" value="FLAVOPROTEIN OXYGENASE"/>
    <property type="match status" value="1"/>
</dbReference>
<keyword evidence="6" id="KW-0560">Oxidoreductase</keyword>
<keyword evidence="3" id="KW-0288">FMN</keyword>
<evidence type="ECO:0000256" key="2">
    <source>
        <dbReference type="ARBA" id="ARBA00022630"/>
    </source>
</evidence>
<keyword evidence="2" id="KW-0285">Flavoprotein</keyword>
<comment type="similarity">
    <text evidence="4">Belongs to the flavoredoxin family.</text>
</comment>
<evidence type="ECO:0000256" key="3">
    <source>
        <dbReference type="ARBA" id="ARBA00022643"/>
    </source>
</evidence>
<proteinExistence type="inferred from homology"/>
<comment type="caution">
    <text evidence="6">The sequence shown here is derived from an EMBL/GenBank/DDBJ whole genome shotgun (WGS) entry which is preliminary data.</text>
</comment>
<sequence length="215" mass="23568">MTDTRFSTSDILQMDKPYRANFITSLSGFKSLCLVGSSDAKGNSNLSLYTQVFHVGANPPLIGMLVRPDNVVRDTLNNIIKTGFYTLNHVHPKIYEAAHHSSAHHTQSEFSLCGLTPEYSEKHTAPYVKEANIKIGLKLAQRTYIKLNGTILVIGEIVEALVPESCLQPDGYLDIEKAESLTASGLDSYHTTHRLSRLPTPVVDTALAQGTEVAL</sequence>
<dbReference type="InterPro" id="IPR012349">
    <property type="entry name" value="Split_barrel_FMN-bd"/>
</dbReference>
<accession>A0ABW2DL26</accession>